<sequence>MPTYDELYRNALPTGQRGRRDAWNLKLLAVEPGFQRRGIGRALLGSICKQADAGATCVTADVKSPNLVQWFRQSGFAHRAVKNFTSKDSVGFPLWCMVREPVRQAE</sequence>
<feature type="domain" description="N-acetyltransferase" evidence="1">
    <location>
        <begin position="22"/>
        <end position="77"/>
    </location>
</feature>
<dbReference type="Proteomes" id="UP000184267">
    <property type="component" value="Unassembled WGS sequence"/>
</dbReference>
<dbReference type="InterPro" id="IPR016181">
    <property type="entry name" value="Acyl_CoA_acyltransferase"/>
</dbReference>
<evidence type="ECO:0000313" key="3">
    <source>
        <dbReference type="Proteomes" id="UP000184267"/>
    </source>
</evidence>
<evidence type="ECO:0000259" key="1">
    <source>
        <dbReference type="Pfam" id="PF13508"/>
    </source>
</evidence>
<organism evidence="2 3">
    <name type="scientific">Trametes pubescens</name>
    <name type="common">White-rot fungus</name>
    <dbReference type="NCBI Taxonomy" id="154538"/>
    <lineage>
        <taxon>Eukaryota</taxon>
        <taxon>Fungi</taxon>
        <taxon>Dikarya</taxon>
        <taxon>Basidiomycota</taxon>
        <taxon>Agaricomycotina</taxon>
        <taxon>Agaricomycetes</taxon>
        <taxon>Polyporales</taxon>
        <taxon>Polyporaceae</taxon>
        <taxon>Trametes</taxon>
    </lineage>
</organism>
<proteinExistence type="predicted"/>
<dbReference type="OrthoDB" id="61113at2759"/>
<comment type="caution">
    <text evidence="2">The sequence shown here is derived from an EMBL/GenBank/DDBJ whole genome shotgun (WGS) entry which is preliminary data.</text>
</comment>
<dbReference type="CDD" id="cd04301">
    <property type="entry name" value="NAT_SF"/>
    <property type="match status" value="1"/>
</dbReference>
<dbReference type="SUPFAM" id="SSF55729">
    <property type="entry name" value="Acyl-CoA N-acyltransferases (Nat)"/>
    <property type="match status" value="1"/>
</dbReference>
<dbReference type="STRING" id="154538.A0A1M2VEB7"/>
<evidence type="ECO:0000313" key="2">
    <source>
        <dbReference type="EMBL" id="OJT05888.1"/>
    </source>
</evidence>
<name>A0A1M2VEB7_TRAPU</name>
<dbReference type="InterPro" id="IPR000182">
    <property type="entry name" value="GNAT_dom"/>
</dbReference>
<dbReference type="AlphaFoldDB" id="A0A1M2VEB7"/>
<reference evidence="2 3" key="1">
    <citation type="submission" date="2016-10" db="EMBL/GenBank/DDBJ databases">
        <title>Genome sequence of the basidiomycete white-rot fungus Trametes pubescens.</title>
        <authorList>
            <person name="Makela M.R."/>
            <person name="Granchi Z."/>
            <person name="Peng M."/>
            <person name="De Vries R.P."/>
            <person name="Grigoriev I."/>
            <person name="Riley R."/>
            <person name="Hilden K."/>
        </authorList>
    </citation>
    <scope>NUCLEOTIDE SEQUENCE [LARGE SCALE GENOMIC DNA]</scope>
    <source>
        <strain evidence="2 3">FBCC735</strain>
    </source>
</reference>
<accession>A0A1M2VEB7</accession>
<dbReference type="GO" id="GO:0016747">
    <property type="term" value="F:acyltransferase activity, transferring groups other than amino-acyl groups"/>
    <property type="evidence" value="ECO:0007669"/>
    <property type="project" value="InterPro"/>
</dbReference>
<dbReference type="Gene3D" id="3.40.630.30">
    <property type="match status" value="1"/>
</dbReference>
<dbReference type="Pfam" id="PF13508">
    <property type="entry name" value="Acetyltransf_7"/>
    <property type="match status" value="1"/>
</dbReference>
<keyword evidence="3" id="KW-1185">Reference proteome</keyword>
<dbReference type="EMBL" id="MNAD01001366">
    <property type="protein sequence ID" value="OJT05888.1"/>
    <property type="molecule type" value="Genomic_DNA"/>
</dbReference>
<gene>
    <name evidence="2" type="ORF">TRAPUB_3238</name>
</gene>
<protein>
    <recommendedName>
        <fullName evidence="1">N-acetyltransferase domain-containing protein</fullName>
    </recommendedName>
</protein>